<dbReference type="KEGG" id="sroi:IAG44_37930"/>
<keyword evidence="1" id="KW-0812">Transmembrane</keyword>
<evidence type="ECO:0000313" key="3">
    <source>
        <dbReference type="Proteomes" id="UP000516052"/>
    </source>
</evidence>
<evidence type="ECO:0000313" key="2">
    <source>
        <dbReference type="EMBL" id="QNP74667.1"/>
    </source>
</evidence>
<dbReference type="SUPFAM" id="SSF53822">
    <property type="entry name" value="Periplasmic binding protein-like I"/>
    <property type="match status" value="1"/>
</dbReference>
<sequence>MEPEFWPASVLIAGPVFLLLAAGTGVWLLLTRSGYVHAVRNTLMGLCVLLGAGAITALVWAADLPDYCQSGNERLVREGGECIGVSDGGHVYISELAKVSRSIKTLNDEVTGGDKPYATVALMIPMTPAAGDKADRDQILREVQGAYLAQYRANKVDDSDIGLRLVLANPGRGLDHGRQVADWLGELTRTDDRLRVVFGFNLSTRQNADTIGYLTKDKGIPVVGGPITATDLANDASGRYPGLVKVVPSNRDQAQALSHYLGGDRSRTFLIQDENSDDLYSRSLRDAFQEVTRGAAGGPETYDAAKVLYRDFRQMVGNVCDSRATTVYFAGRPPALADLIRALGDRGCAERPIRVVTVSGASTITLDPDLDWGAFTRGAGLTVEYATITHPDAWKAGARGRPATGGSPDDLAKLTDVIARQPGIGAVDLADGRTITMFDAATTAYKGIEDRMDDRETVPALADIKESWRRMRGQSKVKGASGWICLRSDGTPYDKAVAVVRLVPPAAGKGGKDGKGTLAFQAIAWPTGRPLTEDMCRNARG</sequence>
<dbReference type="RefSeq" id="WP_187751591.1">
    <property type="nucleotide sequence ID" value="NZ_CP060828.1"/>
</dbReference>
<proteinExistence type="predicted"/>
<organism evidence="2 3">
    <name type="scientific">Streptomyces roseirectus</name>
    <dbReference type="NCBI Taxonomy" id="2768066"/>
    <lineage>
        <taxon>Bacteria</taxon>
        <taxon>Bacillati</taxon>
        <taxon>Actinomycetota</taxon>
        <taxon>Actinomycetes</taxon>
        <taxon>Kitasatosporales</taxon>
        <taxon>Streptomycetaceae</taxon>
        <taxon>Streptomyces</taxon>
    </lineage>
</organism>
<feature type="transmembrane region" description="Helical" evidence="1">
    <location>
        <begin position="6"/>
        <end position="30"/>
    </location>
</feature>
<evidence type="ECO:0000256" key="1">
    <source>
        <dbReference type="SAM" id="Phobius"/>
    </source>
</evidence>
<keyword evidence="1" id="KW-1133">Transmembrane helix</keyword>
<dbReference type="Gene3D" id="3.40.50.2300">
    <property type="match status" value="1"/>
</dbReference>
<name>A0A7H0IPF1_9ACTN</name>
<accession>A0A7H0IPF1</accession>
<dbReference type="AlphaFoldDB" id="A0A7H0IPF1"/>
<keyword evidence="1" id="KW-0472">Membrane</keyword>
<dbReference type="CDD" id="cd06268">
    <property type="entry name" value="PBP1_ABC_transporter_LIVBP-like"/>
    <property type="match status" value="1"/>
</dbReference>
<protein>
    <submittedName>
        <fullName evidence="2">ABC transporter substrate-binding protein</fullName>
    </submittedName>
</protein>
<reference evidence="2 3" key="1">
    <citation type="submission" date="2020-08" db="EMBL/GenBank/DDBJ databases">
        <title>A novel species.</title>
        <authorList>
            <person name="Gao J."/>
        </authorList>
    </citation>
    <scope>NUCLEOTIDE SEQUENCE [LARGE SCALE GENOMIC DNA]</scope>
    <source>
        <strain evidence="2 3">CRXT-G-22</strain>
    </source>
</reference>
<feature type="transmembrane region" description="Helical" evidence="1">
    <location>
        <begin position="42"/>
        <end position="62"/>
    </location>
</feature>
<dbReference type="Proteomes" id="UP000516052">
    <property type="component" value="Chromosome"/>
</dbReference>
<gene>
    <name evidence="2" type="ORF">IAG44_37930</name>
</gene>
<dbReference type="InterPro" id="IPR028082">
    <property type="entry name" value="Peripla_BP_I"/>
</dbReference>
<dbReference type="EMBL" id="CP060828">
    <property type="protein sequence ID" value="QNP74667.1"/>
    <property type="molecule type" value="Genomic_DNA"/>
</dbReference>
<keyword evidence="3" id="KW-1185">Reference proteome</keyword>